<evidence type="ECO:0000313" key="2">
    <source>
        <dbReference type="EMBL" id="NKY89286.1"/>
    </source>
</evidence>
<evidence type="ECO:0000313" key="3">
    <source>
        <dbReference type="Proteomes" id="UP000523447"/>
    </source>
</evidence>
<accession>A0A7X6RKH8</accession>
<organism evidence="2 3">
    <name type="scientific">Nocardia veterana</name>
    <dbReference type="NCBI Taxonomy" id="132249"/>
    <lineage>
        <taxon>Bacteria</taxon>
        <taxon>Bacillati</taxon>
        <taxon>Actinomycetota</taxon>
        <taxon>Actinomycetes</taxon>
        <taxon>Mycobacteriales</taxon>
        <taxon>Nocardiaceae</taxon>
        <taxon>Nocardia</taxon>
    </lineage>
</organism>
<sequence>MSSKALLRPEFSIHPHEEKPVKSLLLRSLTALVCFVALIVPLAACAGTDDSDPHALTVGFVVDPSWAQVPVAQQAGDFDRHGVKVHIVNFATGVEALQALAAGQLDVATAADVPAAAAMTRSPALRIVGDGSRWEDSRIVARRSAGITSLRDLAGRSVGTPLGTSAAYFAQNALSHSAVEAKLVQVAPQATVTAAGQRNVDAVAIFQPYQAQVIDALGADAVELAGGTYSQHSLYLATDSAVTRKPEALAGFFAALGEAGSRLGSGAEPAIAAVASATQLSPDLIRKILPEFDFRLRLQPDLADTLVALAEWARAQGAVDKSAGLPDYRALAEPRFLPQGG</sequence>
<dbReference type="SUPFAM" id="SSF53850">
    <property type="entry name" value="Periplasmic binding protein-like II"/>
    <property type="match status" value="1"/>
</dbReference>
<dbReference type="Pfam" id="PF09084">
    <property type="entry name" value="NMT1"/>
    <property type="match status" value="1"/>
</dbReference>
<proteinExistence type="predicted"/>
<feature type="domain" description="SsuA/THI5-like" evidence="1">
    <location>
        <begin position="66"/>
        <end position="257"/>
    </location>
</feature>
<dbReference type="Proteomes" id="UP000523447">
    <property type="component" value="Unassembled WGS sequence"/>
</dbReference>
<dbReference type="EMBL" id="JAAXPE010000043">
    <property type="protein sequence ID" value="NKY89286.1"/>
    <property type="molecule type" value="Genomic_DNA"/>
</dbReference>
<reference evidence="2 3" key="1">
    <citation type="submission" date="2020-04" db="EMBL/GenBank/DDBJ databases">
        <title>MicrobeNet Type strains.</title>
        <authorList>
            <person name="Nicholson A.C."/>
        </authorList>
    </citation>
    <scope>NUCLEOTIDE SEQUENCE [LARGE SCALE GENOMIC DNA]</scope>
    <source>
        <strain evidence="2 3">DSM 44445</strain>
    </source>
</reference>
<gene>
    <name evidence="2" type="ORF">HGA07_27220</name>
</gene>
<keyword evidence="3" id="KW-1185">Reference proteome</keyword>
<dbReference type="AlphaFoldDB" id="A0A7X6RKH8"/>
<dbReference type="PANTHER" id="PTHR30024">
    <property type="entry name" value="ALIPHATIC SULFONATES-BINDING PROTEIN-RELATED"/>
    <property type="match status" value="1"/>
</dbReference>
<dbReference type="Gene3D" id="3.40.190.10">
    <property type="entry name" value="Periplasmic binding protein-like II"/>
    <property type="match status" value="2"/>
</dbReference>
<evidence type="ECO:0000259" key="1">
    <source>
        <dbReference type="Pfam" id="PF09084"/>
    </source>
</evidence>
<dbReference type="InterPro" id="IPR015168">
    <property type="entry name" value="SsuA/THI5"/>
</dbReference>
<comment type="caution">
    <text evidence="2">The sequence shown here is derived from an EMBL/GenBank/DDBJ whole genome shotgun (WGS) entry which is preliminary data.</text>
</comment>
<protein>
    <submittedName>
        <fullName evidence="2">ABC transporter substrate-binding protein</fullName>
    </submittedName>
</protein>
<name>A0A7X6RKH8_9NOCA</name>
<dbReference type="PANTHER" id="PTHR30024:SF42">
    <property type="entry name" value="ALIPHATIC SULFONATES-BINDING PROTEIN-RELATED"/>
    <property type="match status" value="1"/>
</dbReference>